<accession>A0A0R1V2C1</accession>
<keyword evidence="3 9" id="KW-0645">Protease</keyword>
<evidence type="ECO:0000313" key="10">
    <source>
        <dbReference type="Proteomes" id="UP000051166"/>
    </source>
</evidence>
<dbReference type="OrthoDB" id="64791at2"/>
<protein>
    <submittedName>
        <fullName evidence="9">Phage-related prohead protease</fullName>
    </submittedName>
</protein>
<name>A0A0R1V2C1_9LACO</name>
<sequence>MLIKNKDVRTIDARFKVRDASNPDDKTISGYAVVFNQPSEDLGGFIEYVDPHAFEGVDLSNVLLLFNHDFNNTLARVTANNLSLTVDDTGLRFEATLPNTQLGNDTYTNILNGNYQGCSFGFTISGDDWSEDDQGTPIHTIYRIDELFEISICPLPAYTETSVNVERSLEKLKNKKRDVGATGNSADSDTLNALLSQVQNLTEQITTLQENENSNENNNGNDDQMTDNEQPQFNVGDVVILSADHMPGMQGAIAKVDSVNDGAYEVDYWPTDGSAEVKNHKWVTADEMQATDKPYPASNPLADDASDSSSEDAADTEDARDDGDGQLQDSLDKHLKGESRNKMKNVTPKVNLKNKEVRGFLNFMKSKGQIRDGVTTAELGAVIPKQILDLVDQPNDPTNLAQYVNQSRVTSPKGDLPVLQKNVARLVSKAELANNPDLADFGIKEVDYNLETLAGVLPVSYETISDAAVDIPSIVAQYVSDARALTEQEKIGSVLQKATAVSAATADDLKDAFNKGLSNYTKMIVVSESAYAEIDKLKDGNGRYLFQDSISAASGKTLFGAPVIPVPDTVLGKVGENHLFIGDLNAFVLEAFKDDIEVKWTDNDLWGDKASVYLRADFQVADDAAGKFVTFTPATGTTTTTSGK</sequence>
<feature type="domain" description="Prohead serine protease" evidence="6">
    <location>
        <begin position="17"/>
        <end position="173"/>
    </location>
</feature>
<dbReference type="InterPro" id="IPR011438">
    <property type="entry name" value="DUF1541"/>
</dbReference>
<evidence type="ECO:0000256" key="1">
    <source>
        <dbReference type="ARBA" id="ARBA00004328"/>
    </source>
</evidence>
<dbReference type="InterPro" id="IPR054612">
    <property type="entry name" value="Phage_capsid-like_C"/>
</dbReference>
<dbReference type="NCBIfam" id="TIGR01554">
    <property type="entry name" value="major_cap_HK97"/>
    <property type="match status" value="1"/>
</dbReference>
<dbReference type="SUPFAM" id="SSF56563">
    <property type="entry name" value="Major capsid protein gp5"/>
    <property type="match status" value="1"/>
</dbReference>
<comment type="caution">
    <text evidence="9">The sequence shown here is derived from an EMBL/GenBank/DDBJ whole genome shotgun (WGS) entry which is preliminary data.</text>
</comment>
<gene>
    <name evidence="9" type="ORF">FD50_GL000071</name>
</gene>
<evidence type="ECO:0000256" key="3">
    <source>
        <dbReference type="ARBA" id="ARBA00022670"/>
    </source>
</evidence>
<evidence type="ECO:0000259" key="7">
    <source>
        <dbReference type="Pfam" id="PF05065"/>
    </source>
</evidence>
<dbReference type="Proteomes" id="UP000051166">
    <property type="component" value="Unassembled WGS sequence"/>
</dbReference>
<dbReference type="NCBIfam" id="TIGR01543">
    <property type="entry name" value="proheadase_HK97"/>
    <property type="match status" value="1"/>
</dbReference>
<proteinExistence type="predicted"/>
<comment type="subcellular location">
    <subcellularLocation>
        <location evidence="1">Virion</location>
    </subcellularLocation>
</comment>
<dbReference type="STRING" id="1423801.FD50_GL000071"/>
<feature type="compositionally biased region" description="Acidic residues" evidence="5">
    <location>
        <begin position="304"/>
        <end position="321"/>
    </location>
</feature>
<evidence type="ECO:0000313" key="9">
    <source>
        <dbReference type="EMBL" id="KRL99751.1"/>
    </source>
</evidence>
<feature type="domain" description="Phage capsid-like C-terminal" evidence="7">
    <location>
        <begin position="384"/>
        <end position="628"/>
    </location>
</feature>
<feature type="compositionally biased region" description="Low complexity" evidence="5">
    <location>
        <begin position="210"/>
        <end position="221"/>
    </location>
</feature>
<feature type="region of interest" description="Disordered" evidence="5">
    <location>
        <begin position="289"/>
        <end position="348"/>
    </location>
</feature>
<organism evidence="9 10">
    <name type="scientific">Liquorilactobacillus satsumensis DSM 16230 = JCM 12392</name>
    <dbReference type="NCBI Taxonomy" id="1423801"/>
    <lineage>
        <taxon>Bacteria</taxon>
        <taxon>Bacillati</taxon>
        <taxon>Bacillota</taxon>
        <taxon>Bacilli</taxon>
        <taxon>Lactobacillales</taxon>
        <taxon>Lactobacillaceae</taxon>
        <taxon>Liquorilactobacillus</taxon>
    </lineage>
</organism>
<feature type="compositionally biased region" description="Basic and acidic residues" evidence="5">
    <location>
        <begin position="330"/>
        <end position="341"/>
    </location>
</feature>
<dbReference type="Gene3D" id="2.30.30.1130">
    <property type="match status" value="1"/>
</dbReference>
<dbReference type="InterPro" id="IPR006433">
    <property type="entry name" value="Prohead_protease"/>
</dbReference>
<dbReference type="GO" id="GO:0008233">
    <property type="term" value="F:peptidase activity"/>
    <property type="evidence" value="ECO:0007669"/>
    <property type="project" value="UniProtKB-KW"/>
</dbReference>
<dbReference type="GeneID" id="98307539"/>
<evidence type="ECO:0000256" key="5">
    <source>
        <dbReference type="SAM" id="MobiDB-lite"/>
    </source>
</evidence>
<dbReference type="Pfam" id="PF04586">
    <property type="entry name" value="Peptidase_S78"/>
    <property type="match status" value="1"/>
</dbReference>
<evidence type="ECO:0000259" key="8">
    <source>
        <dbReference type="Pfam" id="PF07563"/>
    </source>
</evidence>
<feature type="region of interest" description="Disordered" evidence="5">
    <location>
        <begin position="210"/>
        <end position="230"/>
    </location>
</feature>
<dbReference type="InterPro" id="IPR054613">
    <property type="entry name" value="Peptidase_S78_dom"/>
</dbReference>
<evidence type="ECO:0000256" key="2">
    <source>
        <dbReference type="ARBA" id="ARBA00022612"/>
    </source>
</evidence>
<keyword evidence="10" id="KW-1185">Reference proteome</keyword>
<reference evidence="9 10" key="1">
    <citation type="journal article" date="2015" name="Genome Announc.">
        <title>Expanding the biotechnology potential of lactobacilli through comparative genomics of 213 strains and associated genera.</title>
        <authorList>
            <person name="Sun Z."/>
            <person name="Harris H.M."/>
            <person name="McCann A."/>
            <person name="Guo C."/>
            <person name="Argimon S."/>
            <person name="Zhang W."/>
            <person name="Yang X."/>
            <person name="Jeffery I.B."/>
            <person name="Cooney J.C."/>
            <person name="Kagawa T.F."/>
            <person name="Liu W."/>
            <person name="Song Y."/>
            <person name="Salvetti E."/>
            <person name="Wrobel A."/>
            <person name="Rasinkangas P."/>
            <person name="Parkhill J."/>
            <person name="Rea M.C."/>
            <person name="O'Sullivan O."/>
            <person name="Ritari J."/>
            <person name="Douillard F.P."/>
            <person name="Paul Ross R."/>
            <person name="Yang R."/>
            <person name="Briner A.E."/>
            <person name="Felis G.E."/>
            <person name="de Vos W.M."/>
            <person name="Barrangou R."/>
            <person name="Klaenhammer T.R."/>
            <person name="Caufield P.W."/>
            <person name="Cui Y."/>
            <person name="Zhang H."/>
            <person name="O'Toole P.W."/>
        </authorList>
    </citation>
    <scope>NUCLEOTIDE SEQUENCE [LARGE SCALE GENOMIC DNA]</scope>
    <source>
        <strain evidence="9 10">DSM 16230</strain>
    </source>
</reference>
<dbReference type="Gene3D" id="3.30.2320.10">
    <property type="entry name" value="hypothetical protein PF0899 domain"/>
    <property type="match status" value="1"/>
</dbReference>
<dbReference type="Pfam" id="PF07563">
    <property type="entry name" value="DUF1541"/>
    <property type="match status" value="1"/>
</dbReference>
<dbReference type="GO" id="GO:0006508">
    <property type="term" value="P:proteolysis"/>
    <property type="evidence" value="ECO:0007669"/>
    <property type="project" value="UniProtKB-KW"/>
</dbReference>
<dbReference type="PATRIC" id="fig|1423801.4.peg.70"/>
<dbReference type="EMBL" id="AZFQ01000023">
    <property type="protein sequence ID" value="KRL99751.1"/>
    <property type="molecule type" value="Genomic_DNA"/>
</dbReference>
<dbReference type="RefSeq" id="WP_056960185.1">
    <property type="nucleotide sequence ID" value="NZ_AZFQ01000023.1"/>
</dbReference>
<dbReference type="AlphaFoldDB" id="A0A0R1V2C1"/>
<feature type="domain" description="DUF1541" evidence="8">
    <location>
        <begin position="235"/>
        <end position="284"/>
    </location>
</feature>
<keyword evidence="4" id="KW-0378">Hydrolase</keyword>
<dbReference type="InterPro" id="IPR024455">
    <property type="entry name" value="Phage_capsid"/>
</dbReference>
<dbReference type="Pfam" id="PF05065">
    <property type="entry name" value="Phage_capsid"/>
    <property type="match status" value="1"/>
</dbReference>
<keyword evidence="2" id="KW-1188">Viral release from host cell</keyword>
<evidence type="ECO:0000259" key="6">
    <source>
        <dbReference type="Pfam" id="PF04586"/>
    </source>
</evidence>
<evidence type="ECO:0000256" key="4">
    <source>
        <dbReference type="ARBA" id="ARBA00022801"/>
    </source>
</evidence>